<dbReference type="InterPro" id="IPR023198">
    <property type="entry name" value="PGP-like_dom2"/>
</dbReference>
<dbReference type="Pfam" id="PF13419">
    <property type="entry name" value="HAD_2"/>
    <property type="match status" value="1"/>
</dbReference>
<dbReference type="AlphaFoldDB" id="A0A5J4ZAF8"/>
<dbReference type="InterPro" id="IPR006439">
    <property type="entry name" value="HAD-SF_hydro_IA"/>
</dbReference>
<dbReference type="Gene3D" id="1.10.150.240">
    <property type="entry name" value="Putative phosphatase, domain 2"/>
    <property type="match status" value="1"/>
</dbReference>
<name>A0A5J4ZAF8_PORPP</name>
<organism evidence="1 2">
    <name type="scientific">Porphyridium purpureum</name>
    <name type="common">Red alga</name>
    <name type="synonym">Porphyridium cruentum</name>
    <dbReference type="NCBI Taxonomy" id="35688"/>
    <lineage>
        <taxon>Eukaryota</taxon>
        <taxon>Rhodophyta</taxon>
        <taxon>Bangiophyceae</taxon>
        <taxon>Porphyridiales</taxon>
        <taxon>Porphyridiaceae</taxon>
        <taxon>Porphyridium</taxon>
    </lineage>
</organism>
<evidence type="ECO:0000313" key="1">
    <source>
        <dbReference type="EMBL" id="KAA8499617.1"/>
    </source>
</evidence>
<dbReference type="GO" id="GO:0016791">
    <property type="term" value="F:phosphatase activity"/>
    <property type="evidence" value="ECO:0007669"/>
    <property type="project" value="TreeGrafter"/>
</dbReference>
<dbReference type="SFLD" id="SFLDG01129">
    <property type="entry name" value="C1.5:_HAD__Beta-PGM__Phosphata"/>
    <property type="match status" value="1"/>
</dbReference>
<dbReference type="OMA" id="IWCPHPG"/>
<reference evidence="2" key="1">
    <citation type="journal article" date="2019" name="Nat. Commun.">
        <title>Expansion of phycobilisome linker gene families in mesophilic red algae.</title>
        <authorList>
            <person name="Lee J."/>
            <person name="Kim D."/>
            <person name="Bhattacharya D."/>
            <person name="Yoon H.S."/>
        </authorList>
    </citation>
    <scope>NUCLEOTIDE SEQUENCE [LARGE SCALE GENOMIC DNA]</scope>
    <source>
        <strain evidence="2">CCMP 1328</strain>
    </source>
</reference>
<dbReference type="InterPro" id="IPR041492">
    <property type="entry name" value="HAD_2"/>
</dbReference>
<sequence length="225" mass="24230">MARAVIFDMDGTLLDTEPMYLEAEGSIVREATGGDISTITHLLLGTTPADSARIVVDHFKLSMSAEAYLEERSHRLKKLMQAGVPLMPGMAELLAHCAAIPLRLAIATSSSRELMEIKLRTHADVRQMFESIVCSDDIPPGRGKPCPDTFLQAAGALQVQPEQCLVLEDAPAGIHAARAAGMKVACIRNPHVSASIYADANPDQLVDAWLEIDLARFGIEPFGVA</sequence>
<dbReference type="NCBIfam" id="TIGR01509">
    <property type="entry name" value="HAD-SF-IA-v3"/>
    <property type="match status" value="1"/>
</dbReference>
<proteinExistence type="predicted"/>
<dbReference type="PANTHER" id="PTHR18901:SF38">
    <property type="entry name" value="PSEUDOURIDINE-5'-PHOSPHATASE"/>
    <property type="match status" value="1"/>
</dbReference>
<dbReference type="Gene3D" id="3.40.50.1000">
    <property type="entry name" value="HAD superfamily/HAD-like"/>
    <property type="match status" value="1"/>
</dbReference>
<dbReference type="InterPro" id="IPR023214">
    <property type="entry name" value="HAD_sf"/>
</dbReference>
<evidence type="ECO:0000313" key="2">
    <source>
        <dbReference type="Proteomes" id="UP000324585"/>
    </source>
</evidence>
<gene>
    <name evidence="1" type="ORF">FVE85_7202</name>
</gene>
<accession>A0A5J4ZAF8</accession>
<comment type="caution">
    <text evidence="1">The sequence shown here is derived from an EMBL/GenBank/DDBJ whole genome shotgun (WGS) entry which is preliminary data.</text>
</comment>
<dbReference type="InterPro" id="IPR036412">
    <property type="entry name" value="HAD-like_sf"/>
</dbReference>
<dbReference type="SFLD" id="SFLDG01135">
    <property type="entry name" value="C1.5.6:_HAD__Beta-PGM__Phospha"/>
    <property type="match status" value="1"/>
</dbReference>
<dbReference type="NCBIfam" id="TIGR01549">
    <property type="entry name" value="HAD-SF-IA-v1"/>
    <property type="match status" value="1"/>
</dbReference>
<dbReference type="SUPFAM" id="SSF56784">
    <property type="entry name" value="HAD-like"/>
    <property type="match status" value="1"/>
</dbReference>
<dbReference type="Proteomes" id="UP000324585">
    <property type="component" value="Unassembled WGS sequence"/>
</dbReference>
<protein>
    <submittedName>
        <fullName evidence="1">Putative pseudouridine-5'-phosphatase</fullName>
    </submittedName>
</protein>
<keyword evidence="2" id="KW-1185">Reference proteome</keyword>
<dbReference type="PANTHER" id="PTHR18901">
    <property type="entry name" value="2-DEOXYGLUCOSE-6-PHOSPHATE PHOSPHATASE 2"/>
    <property type="match status" value="1"/>
</dbReference>
<dbReference type="EMBL" id="VRMN01000001">
    <property type="protein sequence ID" value="KAA8499617.1"/>
    <property type="molecule type" value="Genomic_DNA"/>
</dbReference>
<dbReference type="SFLD" id="SFLDS00003">
    <property type="entry name" value="Haloacid_Dehalogenase"/>
    <property type="match status" value="1"/>
</dbReference>
<dbReference type="OrthoDB" id="40579at2759"/>